<evidence type="ECO:0000256" key="1">
    <source>
        <dbReference type="ARBA" id="ARBA00005254"/>
    </source>
</evidence>
<dbReference type="Proteomes" id="UP000058599">
    <property type="component" value="Chromosome"/>
</dbReference>
<evidence type="ECO:0000313" key="3">
    <source>
        <dbReference type="Proteomes" id="UP000058599"/>
    </source>
</evidence>
<keyword evidence="3" id="KW-1185">Reference proteome</keyword>
<dbReference type="GO" id="GO:0004300">
    <property type="term" value="F:enoyl-CoA hydratase activity"/>
    <property type="evidence" value="ECO:0007669"/>
    <property type="project" value="UniProtKB-EC"/>
</dbReference>
<reference evidence="2 3" key="1">
    <citation type="journal article" date="2016" name="BMC Genomics">
        <title>Genomic analysis of the nitrate-respiring Sphingopyxis granuli (formerly Sphingomonas macrogoltabida) strain TFA.</title>
        <authorList>
            <person name="Garcia-Romero I."/>
            <person name="Perez-Pulido A.J."/>
            <person name="Gonzalez-Flores Y.E."/>
            <person name="Reyes-Ramirez F."/>
            <person name="Santero E."/>
            <person name="Floriano B."/>
        </authorList>
    </citation>
    <scope>NUCLEOTIDE SEQUENCE [LARGE SCALE GENOMIC DNA]</scope>
    <source>
        <strain evidence="2 3">TFA</strain>
    </source>
</reference>
<name>A0AA86GIW4_9SPHN</name>
<dbReference type="CDD" id="cd06558">
    <property type="entry name" value="crotonase-like"/>
    <property type="match status" value="1"/>
</dbReference>
<dbReference type="KEGG" id="sgi:SGRAN_1194"/>
<dbReference type="RefSeq" id="WP_067181599.1">
    <property type="nucleotide sequence ID" value="NZ_CP012199.1"/>
</dbReference>
<dbReference type="EMBL" id="CP012199">
    <property type="protein sequence ID" value="AMG73587.1"/>
    <property type="molecule type" value="Genomic_DNA"/>
</dbReference>
<comment type="similarity">
    <text evidence="1">Belongs to the enoyl-CoA hydratase/isomerase family.</text>
</comment>
<dbReference type="PANTHER" id="PTHR43459">
    <property type="entry name" value="ENOYL-COA HYDRATASE"/>
    <property type="match status" value="1"/>
</dbReference>
<dbReference type="SUPFAM" id="SSF52096">
    <property type="entry name" value="ClpP/crotonase"/>
    <property type="match status" value="1"/>
</dbReference>
<dbReference type="Gene3D" id="1.10.12.10">
    <property type="entry name" value="Lyase 2-enoyl-coa Hydratase, Chain A, domain 2"/>
    <property type="match status" value="1"/>
</dbReference>
<evidence type="ECO:0000313" key="2">
    <source>
        <dbReference type="EMBL" id="AMG73587.1"/>
    </source>
</evidence>
<gene>
    <name evidence="2" type="ORF">SGRAN_1194</name>
</gene>
<sequence length="262" mass="28737">MSDYRTILFDRRDAVAQIQFNRPHARNSLTDETSAEFADAVERTSRDASIRVLLIRGNGKDFCPGADVKAYHGDPDVQAGHDDARPEDFRSSILLHEMPAVTVAAIRGGCAGAGFGYACACDIRVADRSARFNTAFLDVGVAGDMGVPWSLPRLIGAARARDLSFLPRKFDAAEAHAIGLLARLFPDEVFEAEVEALLARLCGMAPLALRGLKANYLAAERMDFADYVALETERHLELFDSEDRVEAFAAFAEKRPGRFQGR</sequence>
<dbReference type="PANTHER" id="PTHR43459:SF1">
    <property type="entry name" value="EG:BACN32G11.4 PROTEIN"/>
    <property type="match status" value="1"/>
</dbReference>
<dbReference type="EC" id="4.2.1.17" evidence="2"/>
<accession>A0AA86GIW4</accession>
<dbReference type="InterPro" id="IPR029045">
    <property type="entry name" value="ClpP/crotonase-like_dom_sf"/>
</dbReference>
<organism evidence="2 3">
    <name type="scientific">Sphingopyxis granuli</name>
    <dbReference type="NCBI Taxonomy" id="267128"/>
    <lineage>
        <taxon>Bacteria</taxon>
        <taxon>Pseudomonadati</taxon>
        <taxon>Pseudomonadota</taxon>
        <taxon>Alphaproteobacteria</taxon>
        <taxon>Sphingomonadales</taxon>
        <taxon>Sphingomonadaceae</taxon>
        <taxon>Sphingopyxis</taxon>
    </lineage>
</organism>
<keyword evidence="2" id="KW-0456">Lyase</keyword>
<dbReference type="Pfam" id="PF00378">
    <property type="entry name" value="ECH_1"/>
    <property type="match status" value="1"/>
</dbReference>
<dbReference type="AlphaFoldDB" id="A0AA86GIW4"/>
<protein>
    <submittedName>
        <fullName evidence="2">Enoyl-CoA hydratase</fullName>
        <ecNumber evidence="2">4.2.1.17</ecNumber>
    </submittedName>
</protein>
<dbReference type="InterPro" id="IPR014748">
    <property type="entry name" value="Enoyl-CoA_hydra_C"/>
</dbReference>
<dbReference type="InterPro" id="IPR001753">
    <property type="entry name" value="Enoyl-CoA_hydra/iso"/>
</dbReference>
<proteinExistence type="inferred from homology"/>
<dbReference type="Gene3D" id="3.90.226.10">
    <property type="entry name" value="2-enoyl-CoA Hydratase, Chain A, domain 1"/>
    <property type="match status" value="1"/>
</dbReference>